<evidence type="ECO:0000313" key="2">
    <source>
        <dbReference type="EMBL" id="GHF13910.1"/>
    </source>
</evidence>
<comment type="caution">
    <text evidence="2">The sequence shown here is derived from an EMBL/GenBank/DDBJ whole genome shotgun (WGS) entry which is preliminary data.</text>
</comment>
<accession>A0A919AKF5</accession>
<name>A0A919AKF5_9PROT</name>
<evidence type="ECO:0000313" key="3">
    <source>
        <dbReference type="Proteomes" id="UP000630923"/>
    </source>
</evidence>
<organism evidence="2 3">
    <name type="scientific">Kordiimonas sediminis</name>
    <dbReference type="NCBI Taxonomy" id="1735581"/>
    <lineage>
        <taxon>Bacteria</taxon>
        <taxon>Pseudomonadati</taxon>
        <taxon>Pseudomonadota</taxon>
        <taxon>Alphaproteobacteria</taxon>
        <taxon>Kordiimonadales</taxon>
        <taxon>Kordiimonadaceae</taxon>
        <taxon>Kordiimonas</taxon>
    </lineage>
</organism>
<reference evidence="2" key="1">
    <citation type="journal article" date="2014" name="Int. J. Syst. Evol. Microbiol.">
        <title>Complete genome sequence of Corynebacterium casei LMG S-19264T (=DSM 44701T), isolated from a smear-ripened cheese.</title>
        <authorList>
            <consortium name="US DOE Joint Genome Institute (JGI-PGF)"/>
            <person name="Walter F."/>
            <person name="Albersmeier A."/>
            <person name="Kalinowski J."/>
            <person name="Ruckert C."/>
        </authorList>
    </citation>
    <scope>NUCLEOTIDE SEQUENCE</scope>
    <source>
        <strain evidence="2">KCTC 42590</strain>
    </source>
</reference>
<dbReference type="EMBL" id="BNCI01000001">
    <property type="protein sequence ID" value="GHF13910.1"/>
    <property type="molecule type" value="Genomic_DNA"/>
</dbReference>
<protein>
    <submittedName>
        <fullName evidence="2">Uncharacterized protein</fullName>
    </submittedName>
</protein>
<proteinExistence type="predicted"/>
<keyword evidence="3" id="KW-1185">Reference proteome</keyword>
<feature type="compositionally biased region" description="Basic and acidic residues" evidence="1">
    <location>
        <begin position="1"/>
        <end position="10"/>
    </location>
</feature>
<dbReference type="RefSeq" id="WP_191249974.1">
    <property type="nucleotide sequence ID" value="NZ_BNCI01000001.1"/>
</dbReference>
<reference evidence="2" key="2">
    <citation type="submission" date="2020-09" db="EMBL/GenBank/DDBJ databases">
        <authorList>
            <person name="Sun Q."/>
            <person name="Kim S."/>
        </authorList>
    </citation>
    <scope>NUCLEOTIDE SEQUENCE</scope>
    <source>
        <strain evidence="2">KCTC 42590</strain>
    </source>
</reference>
<gene>
    <name evidence="2" type="ORF">GCM10017044_05000</name>
</gene>
<dbReference type="AlphaFoldDB" id="A0A919AKF5"/>
<feature type="region of interest" description="Disordered" evidence="1">
    <location>
        <begin position="1"/>
        <end position="24"/>
    </location>
</feature>
<dbReference type="Proteomes" id="UP000630923">
    <property type="component" value="Unassembled WGS sequence"/>
</dbReference>
<sequence length="65" mass="7230">MRQTARKEAYTSKALKAANDNSRSDSVHVDYDVKNLKRVIIGEPELLQKYLGVLIQQVANDNGGV</sequence>
<evidence type="ECO:0000256" key="1">
    <source>
        <dbReference type="SAM" id="MobiDB-lite"/>
    </source>
</evidence>